<name>A0A6A4FND8_9STRA</name>
<organism evidence="2 3">
    <name type="scientific">Phytophthora rubi</name>
    <dbReference type="NCBI Taxonomy" id="129364"/>
    <lineage>
        <taxon>Eukaryota</taxon>
        <taxon>Sar</taxon>
        <taxon>Stramenopiles</taxon>
        <taxon>Oomycota</taxon>
        <taxon>Peronosporomycetes</taxon>
        <taxon>Peronosporales</taxon>
        <taxon>Peronosporaceae</taxon>
        <taxon>Phytophthora</taxon>
    </lineage>
</organism>
<keyword evidence="1" id="KW-0732">Signal</keyword>
<feature type="chain" id="PRO_5025480396" description="RxLR effector protein" evidence="1">
    <location>
        <begin position="26"/>
        <end position="60"/>
    </location>
</feature>
<evidence type="ECO:0000313" key="3">
    <source>
        <dbReference type="Proteomes" id="UP000434957"/>
    </source>
</evidence>
<dbReference type="Proteomes" id="UP000434957">
    <property type="component" value="Unassembled WGS sequence"/>
</dbReference>
<dbReference type="AlphaFoldDB" id="A0A6A4FND8"/>
<feature type="signal peptide" evidence="1">
    <location>
        <begin position="1"/>
        <end position="25"/>
    </location>
</feature>
<reference evidence="2 3" key="1">
    <citation type="submission" date="2018-08" db="EMBL/GenBank/DDBJ databases">
        <title>Genomic investigation of the strawberry pathogen Phytophthora fragariae indicates pathogenicity is determined by transcriptional variation in three key races.</title>
        <authorList>
            <person name="Adams T.M."/>
            <person name="Armitage A.D."/>
            <person name="Sobczyk M.K."/>
            <person name="Bates H.J."/>
            <person name="Dunwell J.M."/>
            <person name="Nellist C.F."/>
            <person name="Harrison R.J."/>
        </authorList>
    </citation>
    <scope>NUCLEOTIDE SEQUENCE [LARGE SCALE GENOMIC DNA]</scope>
    <source>
        <strain evidence="2 3">SCRP333</strain>
    </source>
</reference>
<sequence length="60" mass="6658">MPLPRGWRLCVVLGGCCSVTAAAAAQPVELPATLIQLQLQRAEQLAARLRQHQHRVYNPR</sequence>
<gene>
    <name evidence="2" type="ORF">PR003_g7765</name>
</gene>
<proteinExistence type="predicted"/>
<dbReference type="EMBL" id="QXFT01000373">
    <property type="protein sequence ID" value="KAE9345799.1"/>
    <property type="molecule type" value="Genomic_DNA"/>
</dbReference>
<accession>A0A6A4FND8</accession>
<evidence type="ECO:0000256" key="1">
    <source>
        <dbReference type="SAM" id="SignalP"/>
    </source>
</evidence>
<keyword evidence="3" id="KW-1185">Reference proteome</keyword>
<evidence type="ECO:0000313" key="2">
    <source>
        <dbReference type="EMBL" id="KAE9345799.1"/>
    </source>
</evidence>
<comment type="caution">
    <text evidence="2">The sequence shown here is derived from an EMBL/GenBank/DDBJ whole genome shotgun (WGS) entry which is preliminary data.</text>
</comment>
<evidence type="ECO:0008006" key="4">
    <source>
        <dbReference type="Google" id="ProtNLM"/>
    </source>
</evidence>
<protein>
    <recommendedName>
        <fullName evidence="4">RxLR effector protein</fullName>
    </recommendedName>
</protein>